<feature type="transmembrane region" description="Helical" evidence="9">
    <location>
        <begin position="83"/>
        <end position="105"/>
    </location>
</feature>
<dbReference type="GO" id="GO:0016020">
    <property type="term" value="C:membrane"/>
    <property type="evidence" value="ECO:0007669"/>
    <property type="project" value="InterPro"/>
</dbReference>
<protein>
    <submittedName>
        <fullName evidence="12">Transmembrane serine protease 2</fullName>
    </submittedName>
</protein>
<keyword evidence="2 8" id="KW-0378">Hydrolase</keyword>
<reference evidence="12" key="1">
    <citation type="submission" date="2021-06" db="EMBL/GenBank/DDBJ databases">
        <authorList>
            <consortium name="Wellcome Sanger Institute Data Sharing"/>
        </authorList>
    </citation>
    <scope>NUCLEOTIDE SEQUENCE [LARGE SCALE GENOMIC DNA]</scope>
</reference>
<keyword evidence="5" id="KW-0325">Glycoprotein</keyword>
<dbReference type="InterPro" id="IPR043504">
    <property type="entry name" value="Peptidase_S1_PA_chymotrypsin"/>
</dbReference>
<reference evidence="12" key="2">
    <citation type="submission" date="2025-08" db="UniProtKB">
        <authorList>
            <consortium name="Ensembl"/>
        </authorList>
    </citation>
    <scope>IDENTIFICATION</scope>
</reference>
<evidence type="ECO:0000256" key="5">
    <source>
        <dbReference type="ARBA" id="ARBA00023180"/>
    </source>
</evidence>
<dbReference type="GeneTree" id="ENSGT00940000155207"/>
<reference evidence="12" key="3">
    <citation type="submission" date="2025-09" db="UniProtKB">
        <authorList>
            <consortium name="Ensembl"/>
        </authorList>
    </citation>
    <scope>IDENTIFICATION</scope>
</reference>
<dbReference type="PRINTS" id="PR00722">
    <property type="entry name" value="CHYMOTRYPSIN"/>
</dbReference>
<evidence type="ECO:0000256" key="2">
    <source>
        <dbReference type="ARBA" id="ARBA00022801"/>
    </source>
</evidence>
<evidence type="ECO:0000259" key="11">
    <source>
        <dbReference type="PROSITE" id="PS50287"/>
    </source>
</evidence>
<evidence type="ECO:0000256" key="8">
    <source>
        <dbReference type="RuleBase" id="RU363034"/>
    </source>
</evidence>
<dbReference type="PROSITE" id="PS00134">
    <property type="entry name" value="TRYPSIN_HIS"/>
    <property type="match status" value="1"/>
</dbReference>
<evidence type="ECO:0000256" key="3">
    <source>
        <dbReference type="ARBA" id="ARBA00022825"/>
    </source>
</evidence>
<evidence type="ECO:0000313" key="13">
    <source>
        <dbReference type="Proteomes" id="UP000694620"/>
    </source>
</evidence>
<dbReference type="InterPro" id="IPR036055">
    <property type="entry name" value="LDL_receptor-like_sf"/>
</dbReference>
<dbReference type="PROSITE" id="PS50287">
    <property type="entry name" value="SRCR_2"/>
    <property type="match status" value="1"/>
</dbReference>
<dbReference type="InterPro" id="IPR018114">
    <property type="entry name" value="TRYPSIN_HIS"/>
</dbReference>
<dbReference type="PROSITE" id="PS50068">
    <property type="entry name" value="LDLRA_2"/>
    <property type="match status" value="1"/>
</dbReference>
<dbReference type="SMART" id="SM00192">
    <property type="entry name" value="LDLa"/>
    <property type="match status" value="1"/>
</dbReference>
<keyword evidence="13" id="KW-1185">Reference proteome</keyword>
<evidence type="ECO:0000259" key="10">
    <source>
        <dbReference type="PROSITE" id="PS50240"/>
    </source>
</evidence>
<dbReference type="GO" id="GO:0004252">
    <property type="term" value="F:serine-type endopeptidase activity"/>
    <property type="evidence" value="ECO:0007669"/>
    <property type="project" value="InterPro"/>
</dbReference>
<dbReference type="InterPro" id="IPR033116">
    <property type="entry name" value="TRYPSIN_SER"/>
</dbReference>
<dbReference type="Pfam" id="PF00089">
    <property type="entry name" value="Trypsin"/>
    <property type="match status" value="1"/>
</dbReference>
<dbReference type="SMART" id="SM00202">
    <property type="entry name" value="SR"/>
    <property type="match status" value="1"/>
</dbReference>
<dbReference type="InterPro" id="IPR002172">
    <property type="entry name" value="LDrepeatLR_classA_rpt"/>
</dbReference>
<feature type="domain" description="Peptidase S1" evidence="10">
    <location>
        <begin position="249"/>
        <end position="481"/>
    </location>
</feature>
<keyword evidence="9" id="KW-1133">Transmembrane helix</keyword>
<keyword evidence="3 8" id="KW-0720">Serine protease</keyword>
<dbReference type="Gene3D" id="3.10.250.10">
    <property type="entry name" value="SRCR-like domain"/>
    <property type="match status" value="1"/>
</dbReference>
<feature type="disulfide bond" evidence="6">
    <location>
        <begin position="128"/>
        <end position="143"/>
    </location>
</feature>
<dbReference type="Ensembl" id="ENSECRT00000010330.1">
    <property type="protein sequence ID" value="ENSECRP00000010164.1"/>
    <property type="gene ID" value="ENSECRG00000006779.1"/>
</dbReference>
<proteinExistence type="predicted"/>
<organism evidence="12 13">
    <name type="scientific">Erpetoichthys calabaricus</name>
    <name type="common">Rope fish</name>
    <name type="synonym">Calamoichthys calabaricus</name>
    <dbReference type="NCBI Taxonomy" id="27687"/>
    <lineage>
        <taxon>Eukaryota</taxon>
        <taxon>Metazoa</taxon>
        <taxon>Chordata</taxon>
        <taxon>Craniata</taxon>
        <taxon>Vertebrata</taxon>
        <taxon>Euteleostomi</taxon>
        <taxon>Actinopterygii</taxon>
        <taxon>Polypteriformes</taxon>
        <taxon>Polypteridae</taxon>
        <taxon>Erpetoichthys</taxon>
    </lineage>
</organism>
<dbReference type="Gene3D" id="4.10.400.10">
    <property type="entry name" value="Low-density Lipoprotein Receptor"/>
    <property type="match status" value="1"/>
</dbReference>
<evidence type="ECO:0000256" key="1">
    <source>
        <dbReference type="ARBA" id="ARBA00022670"/>
    </source>
</evidence>
<dbReference type="PANTHER" id="PTHR24252:SF30">
    <property type="entry name" value="TRANSMEMBRANE SERINE PROTEASE 2"/>
    <property type="match status" value="1"/>
</dbReference>
<dbReference type="PROSITE" id="PS50240">
    <property type="entry name" value="TRYPSIN_DOM"/>
    <property type="match status" value="1"/>
</dbReference>
<evidence type="ECO:0000256" key="7">
    <source>
        <dbReference type="PROSITE-ProRule" id="PRU00196"/>
    </source>
</evidence>
<evidence type="ECO:0000256" key="9">
    <source>
        <dbReference type="SAM" id="Phobius"/>
    </source>
</evidence>
<keyword evidence="4 6" id="KW-1015">Disulfide bond</keyword>
<dbReference type="Proteomes" id="UP000694620">
    <property type="component" value="Chromosome 4"/>
</dbReference>
<dbReference type="InterPro" id="IPR001254">
    <property type="entry name" value="Trypsin_dom"/>
</dbReference>
<dbReference type="InterPro" id="IPR001190">
    <property type="entry name" value="SRCR"/>
</dbReference>
<dbReference type="SUPFAM" id="SSF57424">
    <property type="entry name" value="LDL receptor-like module"/>
    <property type="match status" value="1"/>
</dbReference>
<sequence>MATEANYANSGPYFVNYGFNLEQEHLPPYSQYDNRHVYHIPQQAPSAVPQYTQRVPPHFISSNQTSPSPDSISSTVDRRKVRMLLGAFAATVILAVTGIIVWYLVTVACLFGVTCGTSGKCISSSQWCDGIRQCPDGEDEEMCFRLSGDNFLLQAYSSKSRSWKPVCSDNWNDKYGKATCSQMGYSSDTYFQSGRVTQASVDSSEFMTVDTSSGETSVQFTNSGSCSAGSVVTLQCIECGLTFSVSTRIVGGTSARLGQWPWQVSLWCEGEHWCGGSIITPYWIVTAAHCVERKNSPTQWKVYAGKLTLSEMKTSIGSSVSLIAINKYYDSSAKSNDVALMKLTLPLKFSNSMAPVCLPNFGLPVLQQAECFISGWGALKYAGSTSDMLNYARIYLISSSVCNSRNVYGGLITKTMFCAGYLEGGVDSCQGDSGGPLVTKINNIWWLIGDTSWGYGCAQANRPGVYGNITEFLPWIFSIMQTYK</sequence>
<dbReference type="FunFam" id="2.40.10.10:FF:000003">
    <property type="entry name" value="Transmembrane serine protease 3"/>
    <property type="match status" value="1"/>
</dbReference>
<evidence type="ECO:0000256" key="6">
    <source>
        <dbReference type="PROSITE-ProRule" id="PRU00124"/>
    </source>
</evidence>
<dbReference type="SUPFAM" id="SSF50494">
    <property type="entry name" value="Trypsin-like serine proteases"/>
    <property type="match status" value="1"/>
</dbReference>
<dbReference type="CDD" id="cd00190">
    <property type="entry name" value="Tryp_SPc"/>
    <property type="match status" value="1"/>
</dbReference>
<evidence type="ECO:0000256" key="4">
    <source>
        <dbReference type="ARBA" id="ARBA00023157"/>
    </source>
</evidence>
<dbReference type="PROSITE" id="PS00135">
    <property type="entry name" value="TRYPSIN_SER"/>
    <property type="match status" value="1"/>
</dbReference>
<gene>
    <name evidence="12" type="primary">TMPRSS2</name>
    <name evidence="12" type="synonym">tmprss2</name>
</gene>
<feature type="domain" description="SRCR" evidence="11">
    <location>
        <begin position="153"/>
        <end position="237"/>
    </location>
</feature>
<name>A0A8C4S1U0_ERPCA</name>
<evidence type="ECO:0000313" key="12">
    <source>
        <dbReference type="Ensembl" id="ENSECRP00000010164.1"/>
    </source>
</evidence>
<comment type="caution">
    <text evidence="7">Lacks conserved residue(s) required for the propagation of feature annotation.</text>
</comment>
<accession>A0A8C4S1U0</accession>
<dbReference type="Gene3D" id="2.40.10.10">
    <property type="entry name" value="Trypsin-like serine proteases"/>
    <property type="match status" value="1"/>
</dbReference>
<dbReference type="CDD" id="cd00112">
    <property type="entry name" value="LDLa"/>
    <property type="match status" value="1"/>
</dbReference>
<dbReference type="Pfam" id="PF15494">
    <property type="entry name" value="SRCR_2"/>
    <property type="match status" value="1"/>
</dbReference>
<keyword evidence="1 8" id="KW-0645">Protease</keyword>
<keyword evidence="9" id="KW-0812">Transmembrane</keyword>
<dbReference type="PROSITE" id="PS01209">
    <property type="entry name" value="LDLRA_1"/>
    <property type="match status" value="1"/>
</dbReference>
<dbReference type="InterPro" id="IPR009003">
    <property type="entry name" value="Peptidase_S1_PA"/>
</dbReference>
<feature type="disulfide bond" evidence="6">
    <location>
        <begin position="109"/>
        <end position="121"/>
    </location>
</feature>
<dbReference type="AlphaFoldDB" id="A0A8C4S1U0"/>
<dbReference type="InterPro" id="IPR001314">
    <property type="entry name" value="Peptidase_S1A"/>
</dbReference>
<dbReference type="InterPro" id="IPR023415">
    <property type="entry name" value="LDLR_class-A_CS"/>
</dbReference>
<dbReference type="PANTHER" id="PTHR24252">
    <property type="entry name" value="ACROSIN-RELATED"/>
    <property type="match status" value="1"/>
</dbReference>
<dbReference type="SUPFAM" id="SSF56487">
    <property type="entry name" value="SRCR-like"/>
    <property type="match status" value="1"/>
</dbReference>
<dbReference type="GO" id="GO:0006508">
    <property type="term" value="P:proteolysis"/>
    <property type="evidence" value="ECO:0007669"/>
    <property type="project" value="UniProtKB-KW"/>
</dbReference>
<dbReference type="SMART" id="SM00020">
    <property type="entry name" value="Tryp_SPc"/>
    <property type="match status" value="1"/>
</dbReference>
<keyword evidence="9" id="KW-0472">Membrane</keyword>
<dbReference type="InterPro" id="IPR036772">
    <property type="entry name" value="SRCR-like_dom_sf"/>
</dbReference>